<dbReference type="Gene3D" id="3.10.129.10">
    <property type="entry name" value="Hotdog Thioesterase"/>
    <property type="match status" value="1"/>
</dbReference>
<evidence type="ECO:0000313" key="1">
    <source>
        <dbReference type="EMBL" id="WXG69999.1"/>
    </source>
</evidence>
<reference evidence="1 2" key="1">
    <citation type="submission" date="2024-03" db="EMBL/GenBank/DDBJ databases">
        <title>Natural products discovery in diverse microorganisms through a two-stage MS feature dereplication strategy.</title>
        <authorList>
            <person name="Zhang R."/>
        </authorList>
    </citation>
    <scope>NUCLEOTIDE SEQUENCE [LARGE SCALE GENOMIC DNA]</scope>
    <source>
        <strain evidence="1 2">18930</strain>
    </source>
</reference>
<dbReference type="SUPFAM" id="SSF54637">
    <property type="entry name" value="Thioesterase/thiol ester dehydrase-isomerase"/>
    <property type="match status" value="1"/>
</dbReference>
<dbReference type="Proteomes" id="UP001432000">
    <property type="component" value="Chromosome"/>
</dbReference>
<protein>
    <submittedName>
        <fullName evidence="1">Acyl-CoA thioesterase</fullName>
        <ecNumber evidence="1">3.1.2.-</ecNumber>
    </submittedName>
</protein>
<dbReference type="PANTHER" id="PTHR31793">
    <property type="entry name" value="4-HYDROXYBENZOYL-COA THIOESTERASE FAMILY MEMBER"/>
    <property type="match status" value="1"/>
</dbReference>
<sequence length="139" mass="15627">MTGKKFEHLLQVRWGDSDRLGHVNNTRFVEYLQEARALFITQVLMEAEGSRGATVVRKLTVDFLRPIFDESGPLLIEVAVSRIGRTSFDVRHRVRDRNGSLCADASAVMVAFDLDTQASRALTEREKTVLAEYPDTGQS</sequence>
<dbReference type="GO" id="GO:0016787">
    <property type="term" value="F:hydrolase activity"/>
    <property type="evidence" value="ECO:0007669"/>
    <property type="project" value="UniProtKB-KW"/>
</dbReference>
<proteinExistence type="predicted"/>
<dbReference type="EMBL" id="CP147846">
    <property type="protein sequence ID" value="WXG69999.1"/>
    <property type="molecule type" value="Genomic_DNA"/>
</dbReference>
<accession>A0ABZ2PLF4</accession>
<dbReference type="InterPro" id="IPR029069">
    <property type="entry name" value="HotDog_dom_sf"/>
</dbReference>
<dbReference type="CDD" id="cd00586">
    <property type="entry name" value="4HBT"/>
    <property type="match status" value="1"/>
</dbReference>
<gene>
    <name evidence="1" type="ORF">WDS16_05550</name>
</gene>
<dbReference type="InterPro" id="IPR050563">
    <property type="entry name" value="4-hydroxybenzoyl-CoA_TE"/>
</dbReference>
<name>A0ABZ2PLF4_9NOCA</name>
<dbReference type="Pfam" id="PF13279">
    <property type="entry name" value="4HBT_2"/>
    <property type="match status" value="1"/>
</dbReference>
<keyword evidence="2" id="KW-1185">Reference proteome</keyword>
<keyword evidence="1" id="KW-0378">Hydrolase</keyword>
<dbReference type="RefSeq" id="WP_338891114.1">
    <property type="nucleotide sequence ID" value="NZ_CP147846.1"/>
</dbReference>
<evidence type="ECO:0000313" key="2">
    <source>
        <dbReference type="Proteomes" id="UP001432000"/>
    </source>
</evidence>
<dbReference type="PANTHER" id="PTHR31793:SF24">
    <property type="entry name" value="LONG-CHAIN ACYL-COA THIOESTERASE FADM"/>
    <property type="match status" value="1"/>
</dbReference>
<organism evidence="1 2">
    <name type="scientific">Rhodococcus sovatensis</name>
    <dbReference type="NCBI Taxonomy" id="1805840"/>
    <lineage>
        <taxon>Bacteria</taxon>
        <taxon>Bacillati</taxon>
        <taxon>Actinomycetota</taxon>
        <taxon>Actinomycetes</taxon>
        <taxon>Mycobacteriales</taxon>
        <taxon>Nocardiaceae</taxon>
        <taxon>Rhodococcus</taxon>
    </lineage>
</organism>
<dbReference type="EC" id="3.1.2.-" evidence="1"/>